<reference evidence="1 2" key="1">
    <citation type="submission" date="2019-06" db="EMBL/GenBank/DDBJ databases">
        <title>Whole geneome sequnce of Mycobacteroides chelonae M77 isolated from bovine milk from Meghalaya, India.</title>
        <authorList>
            <person name="Vise E."/>
            <person name="Das S."/>
            <person name="Garg A."/>
            <person name="Ghatak S."/>
            <person name="Shakuntala I."/>
            <person name="Milton A.A.P."/>
            <person name="Karam A."/>
            <person name="Sanjukta R."/>
            <person name="Puro K."/>
            <person name="Sen A."/>
        </authorList>
    </citation>
    <scope>NUCLEOTIDE SEQUENCE [LARGE SCALE GENOMIC DNA]</scope>
    <source>
        <strain evidence="1 2">M77</strain>
    </source>
</reference>
<accession>A0AB73U9A7</accession>
<protein>
    <submittedName>
        <fullName evidence="1">Helix-turn-helix domain-containing protein</fullName>
    </submittedName>
</protein>
<gene>
    <name evidence="1" type="ORF">FJK96_18335</name>
</gene>
<dbReference type="Proteomes" id="UP000317728">
    <property type="component" value="Chromosome"/>
</dbReference>
<dbReference type="EMBL" id="CP041150">
    <property type="protein sequence ID" value="QDF73544.1"/>
    <property type="molecule type" value="Genomic_DNA"/>
</dbReference>
<evidence type="ECO:0000313" key="1">
    <source>
        <dbReference type="EMBL" id="QDF73544.1"/>
    </source>
</evidence>
<sequence length="61" mass="6776">MEPVFLNKEETAAALGGISLSKLNELIKAGRIFPRVLDGRVMFTPDEVRRFAAECPAWEPS</sequence>
<name>A0AB73U9A7_MYCCH</name>
<organism evidence="1 2">
    <name type="scientific">Mycobacteroides chelonae</name>
    <name type="common">Mycobacterium chelonae</name>
    <dbReference type="NCBI Taxonomy" id="1774"/>
    <lineage>
        <taxon>Bacteria</taxon>
        <taxon>Bacillati</taxon>
        <taxon>Actinomycetota</taxon>
        <taxon>Actinomycetes</taxon>
        <taxon>Mycobacteriales</taxon>
        <taxon>Mycobacteriaceae</taxon>
        <taxon>Mycobacteroides</taxon>
    </lineage>
</organism>
<dbReference type="AlphaFoldDB" id="A0AB73U9A7"/>
<proteinExistence type="predicted"/>
<dbReference type="RefSeq" id="WP_075908233.1">
    <property type="nucleotide sequence ID" value="NZ_CP041150.1"/>
</dbReference>
<evidence type="ECO:0000313" key="2">
    <source>
        <dbReference type="Proteomes" id="UP000317728"/>
    </source>
</evidence>